<evidence type="ECO:0000313" key="4">
    <source>
        <dbReference type="Proteomes" id="UP000034140"/>
    </source>
</evidence>
<feature type="binding site" evidence="2">
    <location>
        <position position="58"/>
    </location>
    <ligand>
        <name>substrate</name>
    </ligand>
</feature>
<dbReference type="AlphaFoldDB" id="A0A0G0DE81"/>
<dbReference type="InterPro" id="IPR013078">
    <property type="entry name" value="His_Pase_superF_clade-1"/>
</dbReference>
<dbReference type="SUPFAM" id="SSF53254">
    <property type="entry name" value="Phosphoglycerate mutase-like"/>
    <property type="match status" value="1"/>
</dbReference>
<evidence type="ECO:0000256" key="2">
    <source>
        <dbReference type="PIRSR" id="PIRSR613078-2"/>
    </source>
</evidence>
<dbReference type="GO" id="GO:0045820">
    <property type="term" value="P:negative regulation of glycolytic process"/>
    <property type="evidence" value="ECO:0007669"/>
    <property type="project" value="TreeGrafter"/>
</dbReference>
<dbReference type="SMART" id="SM00855">
    <property type="entry name" value="PGAM"/>
    <property type="match status" value="1"/>
</dbReference>
<name>A0A0G0DE81_9BACT</name>
<dbReference type="GO" id="GO:0004331">
    <property type="term" value="F:fructose-2,6-bisphosphate 2-phosphatase activity"/>
    <property type="evidence" value="ECO:0007669"/>
    <property type="project" value="TreeGrafter"/>
</dbReference>
<dbReference type="CDD" id="cd07067">
    <property type="entry name" value="HP_PGM_like"/>
    <property type="match status" value="1"/>
</dbReference>
<dbReference type="GO" id="GO:0043456">
    <property type="term" value="P:regulation of pentose-phosphate shunt"/>
    <property type="evidence" value="ECO:0007669"/>
    <property type="project" value="TreeGrafter"/>
</dbReference>
<comment type="caution">
    <text evidence="3">The sequence shown here is derived from an EMBL/GenBank/DDBJ whole genome shotgun (WGS) entry which is preliminary data.</text>
</comment>
<dbReference type="Pfam" id="PF00300">
    <property type="entry name" value="His_Phos_1"/>
    <property type="match status" value="1"/>
</dbReference>
<proteinExistence type="predicted"/>
<evidence type="ECO:0000256" key="1">
    <source>
        <dbReference type="ARBA" id="ARBA00022801"/>
    </source>
</evidence>
<organism evidence="3 4">
    <name type="scientific">candidate division WS6 bacterium GW2011_GWC1_36_11</name>
    <dbReference type="NCBI Taxonomy" id="1619090"/>
    <lineage>
        <taxon>Bacteria</taxon>
        <taxon>Candidatus Dojkabacteria</taxon>
    </lineage>
</organism>
<dbReference type="Gene3D" id="3.40.50.1240">
    <property type="entry name" value="Phosphoglycerate mutase-like"/>
    <property type="match status" value="1"/>
</dbReference>
<sequence length="200" mass="22792">MKIFFIRHGETDKNIGNKLHEKGDIETLNETGIEQIEKTAEVLKNSHISVIFCSKELRAQRSSEILSNILECPSIPVDDFEERNWGIYSNRPWSEVKEVLDPLTLEERYNYVPPEGESWKASEERLINAFQEAIKKGDGENIGIVTHGGAIRILMPYLLNAPIEETFKHDPANASITEFDYDGKTFTNERIGDTSHLLSK</sequence>
<keyword evidence="1" id="KW-0378">Hydrolase</keyword>
<dbReference type="InterPro" id="IPR029033">
    <property type="entry name" value="His_PPase_superfam"/>
</dbReference>
<evidence type="ECO:0000313" key="3">
    <source>
        <dbReference type="EMBL" id="KKP91733.1"/>
    </source>
</evidence>
<feature type="binding site" evidence="2">
    <location>
        <begin position="7"/>
        <end position="14"/>
    </location>
    <ligand>
        <name>substrate</name>
    </ligand>
</feature>
<dbReference type="GO" id="GO:0005829">
    <property type="term" value="C:cytosol"/>
    <property type="evidence" value="ECO:0007669"/>
    <property type="project" value="TreeGrafter"/>
</dbReference>
<dbReference type="PANTHER" id="PTHR46517:SF1">
    <property type="entry name" value="FRUCTOSE-2,6-BISPHOSPHATASE TIGAR"/>
    <property type="match status" value="1"/>
</dbReference>
<gene>
    <name evidence="3" type="ORF">UR96_C0028G0008</name>
</gene>
<dbReference type="EMBL" id="LBRE01000028">
    <property type="protein sequence ID" value="KKP91733.1"/>
    <property type="molecule type" value="Genomic_DNA"/>
</dbReference>
<reference evidence="3 4" key="1">
    <citation type="journal article" date="2015" name="Nature">
        <title>rRNA introns, odd ribosomes, and small enigmatic genomes across a large radiation of phyla.</title>
        <authorList>
            <person name="Brown C.T."/>
            <person name="Hug L.A."/>
            <person name="Thomas B.C."/>
            <person name="Sharon I."/>
            <person name="Castelle C.J."/>
            <person name="Singh A."/>
            <person name="Wilkins M.J."/>
            <person name="Williams K.H."/>
            <person name="Banfield J.F."/>
        </authorList>
    </citation>
    <scope>NUCLEOTIDE SEQUENCE [LARGE SCALE GENOMIC DNA]</scope>
</reference>
<dbReference type="InterPro" id="IPR051695">
    <property type="entry name" value="Phosphoglycerate_Mutase"/>
</dbReference>
<dbReference type="Proteomes" id="UP000034140">
    <property type="component" value="Unassembled WGS sequence"/>
</dbReference>
<dbReference type="PIRSF" id="PIRSF000709">
    <property type="entry name" value="6PFK_2-Ptase"/>
    <property type="match status" value="1"/>
</dbReference>
<dbReference type="PANTHER" id="PTHR46517">
    <property type="entry name" value="FRUCTOSE-2,6-BISPHOSPHATASE TIGAR"/>
    <property type="match status" value="1"/>
</dbReference>
<protein>
    <submittedName>
        <fullName evidence="3">Phosphoglycerate mutase</fullName>
    </submittedName>
</protein>
<accession>A0A0G0DE81</accession>